<dbReference type="SUPFAM" id="SSF51735">
    <property type="entry name" value="NAD(P)-binding Rossmann-fold domains"/>
    <property type="match status" value="1"/>
</dbReference>
<name>A0AAV5RFK9_STABA</name>
<evidence type="ECO:0000256" key="2">
    <source>
        <dbReference type="ARBA" id="ARBA00023002"/>
    </source>
</evidence>
<gene>
    <name evidence="12" type="ORF">DASB73_008560</name>
</gene>
<evidence type="ECO:0000256" key="7">
    <source>
        <dbReference type="PIRSR" id="PIRSR000114-3"/>
    </source>
</evidence>
<organism evidence="12 13">
    <name type="scientific">Starmerella bacillaris</name>
    <name type="common">Yeast</name>
    <name type="synonym">Candida zemplinina</name>
    <dbReference type="NCBI Taxonomy" id="1247836"/>
    <lineage>
        <taxon>Eukaryota</taxon>
        <taxon>Fungi</taxon>
        <taxon>Dikarya</taxon>
        <taxon>Ascomycota</taxon>
        <taxon>Saccharomycotina</taxon>
        <taxon>Dipodascomycetes</taxon>
        <taxon>Dipodascales</taxon>
        <taxon>Trichomonascaceae</taxon>
        <taxon>Starmerella</taxon>
    </lineage>
</organism>
<feature type="binding site" evidence="7">
    <location>
        <position position="106"/>
    </location>
    <ligand>
        <name>NAD(+)</name>
        <dbReference type="ChEBI" id="CHEBI:57540"/>
    </ligand>
</feature>
<dbReference type="Pfam" id="PF01210">
    <property type="entry name" value="NAD_Gly3P_dh_N"/>
    <property type="match status" value="1"/>
</dbReference>
<keyword evidence="2 8" id="KW-0560">Oxidoreductase</keyword>
<dbReference type="PANTHER" id="PTHR11728:SF8">
    <property type="entry name" value="GLYCEROL-3-PHOSPHATE DEHYDROGENASE [NAD(+)]-RELATED"/>
    <property type="match status" value="1"/>
</dbReference>
<proteinExistence type="inferred from homology"/>
<accession>A0AAV5RFK9</accession>
<comment type="caution">
    <text evidence="12">The sequence shown here is derived from an EMBL/GenBank/DDBJ whole genome shotgun (WGS) entry which is preliminary data.</text>
</comment>
<protein>
    <recommendedName>
        <fullName evidence="9">Glycerol-3-phosphate dehydrogenase [NAD(+)]</fullName>
        <ecNumber evidence="9">1.1.1.8</ecNumber>
    </recommendedName>
</protein>
<dbReference type="EC" id="1.1.1.8" evidence="9"/>
<dbReference type="SUPFAM" id="SSF48179">
    <property type="entry name" value="6-phosphogluconate dehydrogenase C-terminal domain-like"/>
    <property type="match status" value="1"/>
</dbReference>
<comment type="similarity">
    <text evidence="1 8">Belongs to the NAD-dependent glycerol-3-phosphate dehydrogenase family.</text>
</comment>
<dbReference type="GO" id="GO:0051287">
    <property type="term" value="F:NAD binding"/>
    <property type="evidence" value="ECO:0007669"/>
    <property type="project" value="UniProtKB-UniRule"/>
</dbReference>
<sequence length="364" mass="40228">MSTGSSNYSRKYKAAVVGSGNWGTAVAKLVAENCAEKNELFEKEVKMWVFEEKIDGKNLTEIINTEHENVKYLPDIKLPENLVANPDLRDVVMDADIIVINIPHQFLRNICKQLADIDFSKKYAISCLKGLNISPKGPELLSDYIVEHLGLHCGVLSGANIASEVAKEKWCETTVAFPPHPEFKEGDPDALLMRELFERPYFHVQVSEDTAGVSIGGALKNVIAIGAGIVEGAGWGDNAKSGIMRHGIVEMVKFGKTFFPTFKARTICYESAGVADLITTCSAGRNVKVAREAIRQNRPIEEIEKELLNGQSAQGVITMDEVHELLTNQNIYHEFPLMAAIYKVIREGLPVEGLVQQLLEARDD</sequence>
<dbReference type="InterPro" id="IPR006109">
    <property type="entry name" value="G3P_DH_NAD-dep_C"/>
</dbReference>
<dbReference type="InterPro" id="IPR011128">
    <property type="entry name" value="G3P_DH_NAD-dep_N"/>
</dbReference>
<dbReference type="PRINTS" id="PR00077">
    <property type="entry name" value="GPDHDRGNASE"/>
</dbReference>
<dbReference type="InterPro" id="IPR006168">
    <property type="entry name" value="G3P_DH_NAD-dep"/>
</dbReference>
<dbReference type="EMBL" id="BTGC01000003">
    <property type="protein sequence ID" value="GMM49898.1"/>
    <property type="molecule type" value="Genomic_DNA"/>
</dbReference>
<dbReference type="PIRSF" id="PIRSF000114">
    <property type="entry name" value="Glycerol-3-P_dh"/>
    <property type="match status" value="1"/>
</dbReference>
<dbReference type="GO" id="GO:0042803">
    <property type="term" value="F:protein homodimerization activity"/>
    <property type="evidence" value="ECO:0007669"/>
    <property type="project" value="InterPro"/>
</dbReference>
<evidence type="ECO:0000256" key="9">
    <source>
        <dbReference type="RuleBase" id="RU361243"/>
    </source>
</evidence>
<feature type="binding site" evidence="7">
    <location>
        <position position="162"/>
    </location>
    <ligand>
        <name>NAD(+)</name>
        <dbReference type="ChEBI" id="CHEBI:57540"/>
    </ligand>
</feature>
<dbReference type="InterPro" id="IPR017751">
    <property type="entry name" value="G3P_DH_NAD-dep_euk"/>
</dbReference>
<evidence type="ECO:0000313" key="12">
    <source>
        <dbReference type="EMBL" id="GMM49898.1"/>
    </source>
</evidence>
<dbReference type="GO" id="GO:0005634">
    <property type="term" value="C:nucleus"/>
    <property type="evidence" value="ECO:0007669"/>
    <property type="project" value="TreeGrafter"/>
</dbReference>
<feature type="binding site" evidence="6">
    <location>
        <begin position="285"/>
        <end position="286"/>
    </location>
    <ligand>
        <name>substrate</name>
    </ligand>
</feature>
<feature type="active site" description="Proton acceptor" evidence="5">
    <location>
        <position position="220"/>
    </location>
</feature>
<feature type="binding site" evidence="7">
    <location>
        <position position="314"/>
    </location>
    <ligand>
        <name>NAD(+)</name>
        <dbReference type="ChEBI" id="CHEBI:57540"/>
    </ligand>
</feature>
<dbReference type="Proteomes" id="UP001362899">
    <property type="component" value="Unassembled WGS sequence"/>
</dbReference>
<feature type="domain" description="Glycerol-3-phosphate dehydrogenase NAD-dependent C-terminal" evidence="11">
    <location>
        <begin position="209"/>
        <end position="355"/>
    </location>
</feature>
<evidence type="ECO:0000313" key="13">
    <source>
        <dbReference type="Proteomes" id="UP001362899"/>
    </source>
</evidence>
<evidence type="ECO:0000256" key="4">
    <source>
        <dbReference type="ARBA" id="ARBA00048683"/>
    </source>
</evidence>
<dbReference type="GO" id="GO:0005975">
    <property type="term" value="P:carbohydrate metabolic process"/>
    <property type="evidence" value="ECO:0007669"/>
    <property type="project" value="InterPro"/>
</dbReference>
<feature type="binding site" evidence="6">
    <location>
        <position position="129"/>
    </location>
    <ligand>
        <name>substrate</name>
    </ligand>
</feature>
<dbReference type="InterPro" id="IPR036291">
    <property type="entry name" value="NAD(P)-bd_dom_sf"/>
</dbReference>
<feature type="binding site" evidence="7">
    <location>
        <begin position="18"/>
        <end position="23"/>
    </location>
    <ligand>
        <name>NAD(+)</name>
        <dbReference type="ChEBI" id="CHEBI:57540"/>
    </ligand>
</feature>
<dbReference type="Gene3D" id="1.10.1040.10">
    <property type="entry name" value="N-(1-d-carboxylethyl)-l-norvaline Dehydrogenase, domain 2"/>
    <property type="match status" value="1"/>
</dbReference>
<feature type="binding site" evidence="7">
    <location>
        <position position="50"/>
    </location>
    <ligand>
        <name>NAD(+)</name>
        <dbReference type="ChEBI" id="CHEBI:57540"/>
    </ligand>
</feature>
<dbReference type="InterPro" id="IPR008927">
    <property type="entry name" value="6-PGluconate_DH-like_C_sf"/>
</dbReference>
<evidence type="ECO:0000256" key="1">
    <source>
        <dbReference type="ARBA" id="ARBA00011009"/>
    </source>
</evidence>
<dbReference type="GO" id="GO:0141152">
    <property type="term" value="F:glycerol-3-phosphate dehydrogenase (NAD+) activity"/>
    <property type="evidence" value="ECO:0007669"/>
    <property type="project" value="UniProtKB-UniRule"/>
</dbReference>
<feature type="domain" description="Glycerol-3-phosphate dehydrogenase NAD-dependent N-terminal" evidence="10">
    <location>
        <begin position="13"/>
        <end position="177"/>
    </location>
</feature>
<evidence type="ECO:0000256" key="5">
    <source>
        <dbReference type="PIRSR" id="PIRSR000114-1"/>
    </source>
</evidence>
<dbReference type="PANTHER" id="PTHR11728">
    <property type="entry name" value="GLYCEROL-3-PHOSPHATE DEHYDROGENASE"/>
    <property type="match status" value="1"/>
</dbReference>
<dbReference type="FunFam" id="1.10.1040.10:FF:000004">
    <property type="entry name" value="Glycerol-3-phosphate dehydrogenase [NAD(+)]"/>
    <property type="match status" value="1"/>
</dbReference>
<dbReference type="Gene3D" id="3.40.50.720">
    <property type="entry name" value="NAD(P)-binding Rossmann-like Domain"/>
    <property type="match status" value="1"/>
</dbReference>
<dbReference type="AlphaFoldDB" id="A0AAV5RFK9"/>
<evidence type="ECO:0000259" key="11">
    <source>
        <dbReference type="Pfam" id="PF07479"/>
    </source>
</evidence>
<dbReference type="NCBIfam" id="TIGR03376">
    <property type="entry name" value="glycerol3P_DH"/>
    <property type="match status" value="1"/>
</dbReference>
<dbReference type="PROSITE" id="PS00957">
    <property type="entry name" value="NAD_G3PDH"/>
    <property type="match status" value="1"/>
</dbReference>
<reference evidence="12 13" key="1">
    <citation type="journal article" date="2023" name="Elife">
        <title>Identification of key yeast species and microbe-microbe interactions impacting larval growth of Drosophila in the wild.</title>
        <authorList>
            <person name="Mure A."/>
            <person name="Sugiura Y."/>
            <person name="Maeda R."/>
            <person name="Honda K."/>
            <person name="Sakurai N."/>
            <person name="Takahashi Y."/>
            <person name="Watada M."/>
            <person name="Katoh T."/>
            <person name="Gotoh A."/>
            <person name="Gotoh Y."/>
            <person name="Taniguchi I."/>
            <person name="Nakamura K."/>
            <person name="Hayashi T."/>
            <person name="Katayama T."/>
            <person name="Uemura T."/>
            <person name="Hattori Y."/>
        </authorList>
    </citation>
    <scope>NUCLEOTIDE SEQUENCE [LARGE SCALE GENOMIC DNA]</scope>
    <source>
        <strain evidence="12 13">SB-73</strain>
    </source>
</reference>
<keyword evidence="13" id="KW-1185">Reference proteome</keyword>
<dbReference type="InterPro" id="IPR013328">
    <property type="entry name" value="6PGD_dom2"/>
</dbReference>
<dbReference type="Pfam" id="PF07479">
    <property type="entry name" value="NAD_Gly3P_dh_C"/>
    <property type="match status" value="1"/>
</dbReference>
<comment type="catalytic activity">
    <reaction evidence="4 9">
        <text>sn-glycerol 3-phosphate + NAD(+) = dihydroxyacetone phosphate + NADH + H(+)</text>
        <dbReference type="Rhea" id="RHEA:11092"/>
        <dbReference type="ChEBI" id="CHEBI:15378"/>
        <dbReference type="ChEBI" id="CHEBI:57540"/>
        <dbReference type="ChEBI" id="CHEBI:57597"/>
        <dbReference type="ChEBI" id="CHEBI:57642"/>
        <dbReference type="ChEBI" id="CHEBI:57945"/>
        <dbReference type="EC" id="1.1.1.8"/>
    </reaction>
</comment>
<evidence type="ECO:0000256" key="8">
    <source>
        <dbReference type="RuleBase" id="RU000437"/>
    </source>
</evidence>
<keyword evidence="3 7" id="KW-0520">NAD</keyword>
<dbReference type="GO" id="GO:0046168">
    <property type="term" value="P:glycerol-3-phosphate catabolic process"/>
    <property type="evidence" value="ECO:0007669"/>
    <property type="project" value="UniProtKB-UniRule"/>
</dbReference>
<feature type="binding site" evidence="7">
    <location>
        <position position="285"/>
    </location>
    <ligand>
        <name>NAD(+)</name>
        <dbReference type="ChEBI" id="CHEBI:57540"/>
    </ligand>
</feature>
<dbReference type="GO" id="GO:0005829">
    <property type="term" value="C:cytosol"/>
    <property type="evidence" value="ECO:0007669"/>
    <property type="project" value="TreeGrafter"/>
</dbReference>
<evidence type="ECO:0000256" key="3">
    <source>
        <dbReference type="ARBA" id="ARBA00023027"/>
    </source>
</evidence>
<evidence type="ECO:0000259" key="10">
    <source>
        <dbReference type="Pfam" id="PF01210"/>
    </source>
</evidence>
<evidence type="ECO:0000256" key="6">
    <source>
        <dbReference type="PIRSR" id="PIRSR000114-2"/>
    </source>
</evidence>